<sequence length="352" mass="38457">MFRHIHRILVTSLAAISCLGCNSQSVDPPVGTMADRKLGFGVTEGSIGYELAFASAKNAGIQFIELPQQWDEVETAPAKYESEFAAMANEVYPAIDTAIVLSLNPIDTNTLRIPEHLQDTRWDSPERIDAFCKWVDWTLAQLPEATIQAIAVGNEVDGLFADHPDELAGYTTFFNAVADHIRTHHPNIPIGVKITFAGRTGTLASEYAKLETSADVCMLTYYPLDETFQVRPPSSIEADFATMMEAAAGKPVHLLEAGYPSGSACGSSLAQQAAFVDAMFAAWDKHVEAVPVINFVWTCDLSESEVNAMTKYYGVELPAFAEYLGTLGLQTNDGKNKPAWNRVRENVANRAD</sequence>
<evidence type="ECO:0000313" key="2">
    <source>
        <dbReference type="Proteomes" id="UP000536179"/>
    </source>
</evidence>
<accession>A0A7W5H425</accession>
<name>A0A7W5H425_9BACT</name>
<dbReference type="InterPro" id="IPR017853">
    <property type="entry name" value="GH"/>
</dbReference>
<proteinExistence type="predicted"/>
<dbReference type="PROSITE" id="PS51257">
    <property type="entry name" value="PROKAR_LIPOPROTEIN"/>
    <property type="match status" value="1"/>
</dbReference>
<comment type="caution">
    <text evidence="1">The sequence shown here is derived from an EMBL/GenBank/DDBJ whole genome shotgun (WGS) entry which is preliminary data.</text>
</comment>
<evidence type="ECO:0008006" key="3">
    <source>
        <dbReference type="Google" id="ProtNLM"/>
    </source>
</evidence>
<keyword evidence="2" id="KW-1185">Reference proteome</keyword>
<dbReference type="Proteomes" id="UP000536179">
    <property type="component" value="Unassembled WGS sequence"/>
</dbReference>
<dbReference type="AlphaFoldDB" id="A0A7W5H425"/>
<protein>
    <recommendedName>
        <fullName evidence="3">Arabinogalactan endo-beta-1,4-galactanase</fullName>
    </recommendedName>
</protein>
<organism evidence="1 2">
    <name type="scientific">Aporhodopirellula rubra</name>
    <dbReference type="NCBI Taxonomy" id="980271"/>
    <lineage>
        <taxon>Bacteria</taxon>
        <taxon>Pseudomonadati</taxon>
        <taxon>Planctomycetota</taxon>
        <taxon>Planctomycetia</taxon>
        <taxon>Pirellulales</taxon>
        <taxon>Pirellulaceae</taxon>
        <taxon>Aporhodopirellula</taxon>
    </lineage>
</organism>
<gene>
    <name evidence="1" type="ORF">FHS27_000691</name>
</gene>
<reference evidence="1 2" key="1">
    <citation type="submission" date="2020-08" db="EMBL/GenBank/DDBJ databases">
        <title>Genomic Encyclopedia of Type Strains, Phase III (KMG-III): the genomes of soil and plant-associated and newly described type strains.</title>
        <authorList>
            <person name="Whitman W."/>
        </authorList>
    </citation>
    <scope>NUCLEOTIDE SEQUENCE [LARGE SCALE GENOMIC DNA]</scope>
    <source>
        <strain evidence="1 2">CECT 8075</strain>
    </source>
</reference>
<dbReference type="SUPFAM" id="SSF51445">
    <property type="entry name" value="(Trans)glycosidases"/>
    <property type="match status" value="1"/>
</dbReference>
<dbReference type="EMBL" id="JACHXU010000002">
    <property type="protein sequence ID" value="MBB3204924.1"/>
    <property type="molecule type" value="Genomic_DNA"/>
</dbReference>
<dbReference type="RefSeq" id="WP_184301695.1">
    <property type="nucleotide sequence ID" value="NZ_JACHXU010000002.1"/>
</dbReference>
<evidence type="ECO:0000313" key="1">
    <source>
        <dbReference type="EMBL" id="MBB3204924.1"/>
    </source>
</evidence>
<dbReference type="Gene3D" id="3.20.20.80">
    <property type="entry name" value="Glycosidases"/>
    <property type="match status" value="1"/>
</dbReference>